<dbReference type="EMBL" id="OVTA01000096">
    <property type="protein sequence ID" value="SPS02796.1"/>
    <property type="molecule type" value="Genomic_DNA"/>
</dbReference>
<feature type="compositionally biased region" description="Low complexity" evidence="1">
    <location>
        <begin position="22"/>
        <end position="35"/>
    </location>
</feature>
<reference evidence="2 3" key="1">
    <citation type="submission" date="2018-01" db="EMBL/GenBank/DDBJ databases">
        <authorList>
            <person name="Gaut B.S."/>
            <person name="Morton B.R."/>
            <person name="Clegg M.T."/>
            <person name="Duvall M.R."/>
        </authorList>
    </citation>
    <scope>NUCLEOTIDE SEQUENCE [LARGE SCALE GENOMIC DNA]</scope>
    <source>
        <strain evidence="2">Cupriavidus taiwanensis cmp 52</strain>
    </source>
</reference>
<dbReference type="Proteomes" id="UP000256805">
    <property type="component" value="Unassembled WGS sequence"/>
</dbReference>
<proteinExistence type="predicted"/>
<evidence type="ECO:0000313" key="3">
    <source>
        <dbReference type="Proteomes" id="UP000256805"/>
    </source>
</evidence>
<sequence>MMGRAGQKEKRQISAQQNPAERAPAGSSGSPRSGRYLLPELDDARHSRIAIQRAACL</sequence>
<organism evidence="2 3">
    <name type="scientific">Cupriavidus taiwanensis</name>
    <dbReference type="NCBI Taxonomy" id="164546"/>
    <lineage>
        <taxon>Bacteria</taxon>
        <taxon>Pseudomonadati</taxon>
        <taxon>Pseudomonadota</taxon>
        <taxon>Betaproteobacteria</taxon>
        <taxon>Burkholderiales</taxon>
        <taxon>Burkholderiaceae</taxon>
        <taxon>Cupriavidus</taxon>
    </lineage>
</organism>
<evidence type="ECO:0000313" key="2">
    <source>
        <dbReference type="EMBL" id="SPS02796.1"/>
    </source>
</evidence>
<accession>A0A375JGP3</accession>
<dbReference type="AlphaFoldDB" id="A0A375JGP3"/>
<gene>
    <name evidence="2" type="ORF">CBM2634_U310004</name>
</gene>
<name>A0A375JGP3_9BURK</name>
<evidence type="ECO:0000256" key="1">
    <source>
        <dbReference type="SAM" id="MobiDB-lite"/>
    </source>
</evidence>
<protein>
    <submittedName>
        <fullName evidence="2">Uncharacterized protein</fullName>
    </submittedName>
</protein>
<feature type="compositionally biased region" description="Basic and acidic residues" evidence="1">
    <location>
        <begin position="1"/>
        <end position="12"/>
    </location>
</feature>
<feature type="region of interest" description="Disordered" evidence="1">
    <location>
        <begin position="1"/>
        <end position="44"/>
    </location>
</feature>